<evidence type="ECO:0000313" key="3">
    <source>
        <dbReference type="Proteomes" id="UP000267821"/>
    </source>
</evidence>
<sequence length="218" mass="24723">MALEECPPTSPVTTAHDGEGENIPVTVPPDLTAWFEDIDTTEHTLIQPLSDIRAILTHFTNRFQVQALEIPLEGQQFPSLLTQADEFIALLNEATLTLHHPDLLDWFAGQPWESNKITFGNAWTAAKYMRLDFSYIIQMINERIKALEVKGDKEGLAMARELRQIFENADETVYMAHQTMNGHLESLKGLFPEAFDIEAEDLADPFWGRRGRKQEAAN</sequence>
<feature type="region of interest" description="Disordered" evidence="1">
    <location>
        <begin position="1"/>
        <end position="23"/>
    </location>
</feature>
<dbReference type="AlphaFoldDB" id="A0A3N4LRD3"/>
<evidence type="ECO:0000256" key="1">
    <source>
        <dbReference type="SAM" id="MobiDB-lite"/>
    </source>
</evidence>
<reference evidence="2 3" key="1">
    <citation type="journal article" date="2018" name="Nat. Ecol. Evol.">
        <title>Pezizomycetes genomes reveal the molecular basis of ectomycorrhizal truffle lifestyle.</title>
        <authorList>
            <person name="Murat C."/>
            <person name="Payen T."/>
            <person name="Noel B."/>
            <person name="Kuo A."/>
            <person name="Morin E."/>
            <person name="Chen J."/>
            <person name="Kohler A."/>
            <person name="Krizsan K."/>
            <person name="Balestrini R."/>
            <person name="Da Silva C."/>
            <person name="Montanini B."/>
            <person name="Hainaut M."/>
            <person name="Levati E."/>
            <person name="Barry K.W."/>
            <person name="Belfiori B."/>
            <person name="Cichocki N."/>
            <person name="Clum A."/>
            <person name="Dockter R.B."/>
            <person name="Fauchery L."/>
            <person name="Guy J."/>
            <person name="Iotti M."/>
            <person name="Le Tacon F."/>
            <person name="Lindquist E.A."/>
            <person name="Lipzen A."/>
            <person name="Malagnac F."/>
            <person name="Mello A."/>
            <person name="Molinier V."/>
            <person name="Miyauchi S."/>
            <person name="Poulain J."/>
            <person name="Riccioni C."/>
            <person name="Rubini A."/>
            <person name="Sitrit Y."/>
            <person name="Splivallo R."/>
            <person name="Traeger S."/>
            <person name="Wang M."/>
            <person name="Zifcakova L."/>
            <person name="Wipf D."/>
            <person name="Zambonelli A."/>
            <person name="Paolocci F."/>
            <person name="Nowrousian M."/>
            <person name="Ottonello S."/>
            <person name="Baldrian P."/>
            <person name="Spatafora J.W."/>
            <person name="Henrissat B."/>
            <person name="Nagy L.G."/>
            <person name="Aury J.M."/>
            <person name="Wincker P."/>
            <person name="Grigoriev I.V."/>
            <person name="Bonfante P."/>
            <person name="Martin F.M."/>
        </authorList>
    </citation>
    <scope>NUCLEOTIDE SEQUENCE [LARGE SCALE GENOMIC DNA]</scope>
    <source>
        <strain evidence="2 3">ATCC MYA-4762</strain>
    </source>
</reference>
<protein>
    <submittedName>
        <fullName evidence="2">Uncharacterized protein</fullName>
    </submittedName>
</protein>
<organism evidence="2 3">
    <name type="scientific">Terfezia boudieri ATCC MYA-4762</name>
    <dbReference type="NCBI Taxonomy" id="1051890"/>
    <lineage>
        <taxon>Eukaryota</taxon>
        <taxon>Fungi</taxon>
        <taxon>Dikarya</taxon>
        <taxon>Ascomycota</taxon>
        <taxon>Pezizomycotina</taxon>
        <taxon>Pezizomycetes</taxon>
        <taxon>Pezizales</taxon>
        <taxon>Pezizaceae</taxon>
        <taxon>Terfezia</taxon>
    </lineage>
</organism>
<keyword evidence="3" id="KW-1185">Reference proteome</keyword>
<dbReference type="EMBL" id="ML121548">
    <property type="protein sequence ID" value="RPB23181.1"/>
    <property type="molecule type" value="Genomic_DNA"/>
</dbReference>
<evidence type="ECO:0000313" key="2">
    <source>
        <dbReference type="EMBL" id="RPB23181.1"/>
    </source>
</evidence>
<accession>A0A3N4LRD3</accession>
<dbReference type="InParanoid" id="A0A3N4LRD3"/>
<gene>
    <name evidence="2" type="ORF">L211DRAFT_850184</name>
</gene>
<proteinExistence type="predicted"/>
<dbReference type="Proteomes" id="UP000267821">
    <property type="component" value="Unassembled WGS sequence"/>
</dbReference>
<dbReference type="OrthoDB" id="10282186at2759"/>
<name>A0A3N4LRD3_9PEZI</name>